<evidence type="ECO:0000259" key="1">
    <source>
        <dbReference type="Pfam" id="PF20515"/>
    </source>
</evidence>
<dbReference type="AlphaFoldDB" id="A0A4S2MJZ9"/>
<keyword evidence="3" id="KW-1185">Reference proteome</keyword>
<organism evidence="2 3">
    <name type="scientific">Ascodesmis nigricans</name>
    <dbReference type="NCBI Taxonomy" id="341454"/>
    <lineage>
        <taxon>Eukaryota</taxon>
        <taxon>Fungi</taxon>
        <taxon>Dikarya</taxon>
        <taxon>Ascomycota</taxon>
        <taxon>Pezizomycotina</taxon>
        <taxon>Pezizomycetes</taxon>
        <taxon>Pezizales</taxon>
        <taxon>Ascodesmidaceae</taxon>
        <taxon>Ascodesmis</taxon>
    </lineage>
</organism>
<sequence>MPEKNDTPSPDSSYTHEALELLRTRELYNALGKIAQCPRKKTSAARKIYQRNLRYKKKKAERRQATDEAIRKKHDVHENLTGVTLEISTPLRIIRRKRNGGLEAIFQTFHRIGFKRSGIVVVLDDDTGELVFAARATLKDDLLANQNSFADFQKVFTYFKKDQGLHQRCNSNGAAGQNANMWAIGWRKSQTPGEISGTYVPKSQYRFPGTSKIWLDHTAQASEIHKTFGERFMTLTPIIQQSVHEQLQGLGQVALGFDVGDPRVTER</sequence>
<gene>
    <name evidence="2" type="ORF">EX30DRAFT_344214</name>
</gene>
<reference evidence="2 3" key="1">
    <citation type="submission" date="2019-04" db="EMBL/GenBank/DDBJ databases">
        <title>Comparative genomics and transcriptomics to analyze fruiting body development in filamentous ascomycetes.</title>
        <authorList>
            <consortium name="DOE Joint Genome Institute"/>
            <person name="Lutkenhaus R."/>
            <person name="Traeger S."/>
            <person name="Breuer J."/>
            <person name="Kuo A."/>
            <person name="Lipzen A."/>
            <person name="Pangilinan J."/>
            <person name="Dilworth D."/>
            <person name="Sandor L."/>
            <person name="Poggeler S."/>
            <person name="Barry K."/>
            <person name="Grigoriev I.V."/>
            <person name="Nowrousian M."/>
        </authorList>
    </citation>
    <scope>NUCLEOTIDE SEQUENCE [LARGE SCALE GENOMIC DNA]</scope>
    <source>
        <strain evidence="2 3">CBS 389.68</strain>
    </source>
</reference>
<dbReference type="EMBL" id="ML220155">
    <property type="protein sequence ID" value="TGZ77316.1"/>
    <property type="molecule type" value="Genomic_DNA"/>
</dbReference>
<dbReference type="Proteomes" id="UP000298138">
    <property type="component" value="Unassembled WGS sequence"/>
</dbReference>
<dbReference type="OrthoDB" id="3132747at2759"/>
<dbReference type="InParanoid" id="A0A4S2MJZ9"/>
<feature type="domain" description="Tet-like 2OG-Fe(II) oxygenase" evidence="1">
    <location>
        <begin position="147"/>
        <end position="250"/>
    </location>
</feature>
<dbReference type="InterPro" id="IPR046798">
    <property type="entry name" value="2OG-FeII_Oxy_6"/>
</dbReference>
<evidence type="ECO:0000313" key="3">
    <source>
        <dbReference type="Proteomes" id="UP000298138"/>
    </source>
</evidence>
<name>A0A4S2MJZ9_9PEZI</name>
<evidence type="ECO:0000313" key="2">
    <source>
        <dbReference type="EMBL" id="TGZ77316.1"/>
    </source>
</evidence>
<proteinExistence type="predicted"/>
<dbReference type="Pfam" id="PF20515">
    <property type="entry name" value="2OG-FeII_Oxy_6"/>
    <property type="match status" value="1"/>
</dbReference>
<protein>
    <recommendedName>
        <fullName evidence="1">Tet-like 2OG-Fe(II) oxygenase domain-containing protein</fullName>
    </recommendedName>
</protein>
<accession>A0A4S2MJZ9</accession>